<dbReference type="AlphaFoldDB" id="A0A6A6SS81"/>
<protein>
    <recommendedName>
        <fullName evidence="3">N-acetyltransferase domain-containing protein</fullName>
    </recommendedName>
</protein>
<evidence type="ECO:0000313" key="1">
    <source>
        <dbReference type="EMBL" id="KAF2649248.1"/>
    </source>
</evidence>
<evidence type="ECO:0008006" key="3">
    <source>
        <dbReference type="Google" id="ProtNLM"/>
    </source>
</evidence>
<proteinExistence type="predicted"/>
<keyword evidence="2" id="KW-1185">Reference proteome</keyword>
<gene>
    <name evidence="1" type="ORF">K491DRAFT_683995</name>
</gene>
<accession>A0A6A6SS81</accession>
<sequence>MISSKPSPPTLLTRADIEGDQTATIQIMDLVNAAFLRSKQGESDKWEGVRFDHSDKLFDMLGDNGVMSVIYDREDRDGYNDSNASTIVACAAAVPWGGGWNQEGRGIEEGYEIKIVCVNGDAKYVKTGLASQVVPHLADYLVARETRRTGDEKTGSNNEHQSTHLSLWILAAESLNGAYWRKRGFLEVRRETVGPPVWGCTETFDMVVFRKDVPLADR</sequence>
<dbReference type="OrthoDB" id="3745836at2759"/>
<dbReference type="Proteomes" id="UP000799324">
    <property type="component" value="Unassembled WGS sequence"/>
</dbReference>
<evidence type="ECO:0000313" key="2">
    <source>
        <dbReference type="Proteomes" id="UP000799324"/>
    </source>
</evidence>
<organism evidence="1 2">
    <name type="scientific">Lophiostoma macrostomum CBS 122681</name>
    <dbReference type="NCBI Taxonomy" id="1314788"/>
    <lineage>
        <taxon>Eukaryota</taxon>
        <taxon>Fungi</taxon>
        <taxon>Dikarya</taxon>
        <taxon>Ascomycota</taxon>
        <taxon>Pezizomycotina</taxon>
        <taxon>Dothideomycetes</taxon>
        <taxon>Pleosporomycetidae</taxon>
        <taxon>Pleosporales</taxon>
        <taxon>Lophiostomataceae</taxon>
        <taxon>Lophiostoma</taxon>
    </lineage>
</organism>
<reference evidence="1" key="1">
    <citation type="journal article" date="2020" name="Stud. Mycol.">
        <title>101 Dothideomycetes genomes: a test case for predicting lifestyles and emergence of pathogens.</title>
        <authorList>
            <person name="Haridas S."/>
            <person name="Albert R."/>
            <person name="Binder M."/>
            <person name="Bloem J."/>
            <person name="Labutti K."/>
            <person name="Salamov A."/>
            <person name="Andreopoulos B."/>
            <person name="Baker S."/>
            <person name="Barry K."/>
            <person name="Bills G."/>
            <person name="Bluhm B."/>
            <person name="Cannon C."/>
            <person name="Castanera R."/>
            <person name="Culley D."/>
            <person name="Daum C."/>
            <person name="Ezra D."/>
            <person name="Gonzalez J."/>
            <person name="Henrissat B."/>
            <person name="Kuo A."/>
            <person name="Liang C."/>
            <person name="Lipzen A."/>
            <person name="Lutzoni F."/>
            <person name="Magnuson J."/>
            <person name="Mondo S."/>
            <person name="Nolan M."/>
            <person name="Ohm R."/>
            <person name="Pangilinan J."/>
            <person name="Park H.-J."/>
            <person name="Ramirez L."/>
            <person name="Alfaro M."/>
            <person name="Sun H."/>
            <person name="Tritt A."/>
            <person name="Yoshinaga Y."/>
            <person name="Zwiers L.-H."/>
            <person name="Turgeon B."/>
            <person name="Goodwin S."/>
            <person name="Spatafora J."/>
            <person name="Crous P."/>
            <person name="Grigoriev I."/>
        </authorList>
    </citation>
    <scope>NUCLEOTIDE SEQUENCE</scope>
    <source>
        <strain evidence="1">CBS 122681</strain>
    </source>
</reference>
<dbReference type="EMBL" id="MU004500">
    <property type="protein sequence ID" value="KAF2649248.1"/>
    <property type="molecule type" value="Genomic_DNA"/>
</dbReference>
<name>A0A6A6SS81_9PLEO</name>